<dbReference type="InterPro" id="IPR015338">
    <property type="entry name" value="GT64_dom"/>
</dbReference>
<dbReference type="EMBL" id="JANJYJ010000001">
    <property type="protein sequence ID" value="KAK3229684.1"/>
    <property type="molecule type" value="Genomic_DNA"/>
</dbReference>
<dbReference type="PANTHER" id="PTHR48409:SF1">
    <property type="entry name" value="GLYCOSYLTRANSFERASE FAMILY PROTEIN 64 C3"/>
    <property type="match status" value="1"/>
</dbReference>
<keyword evidence="6" id="KW-1185">Reference proteome</keyword>
<dbReference type="InterPro" id="IPR029044">
    <property type="entry name" value="Nucleotide-diphossugar_trans"/>
</dbReference>
<name>A0AAE0B5V3_9ROSI</name>
<evidence type="ECO:0000313" key="6">
    <source>
        <dbReference type="Proteomes" id="UP001281410"/>
    </source>
</evidence>
<proteinExistence type="inferred from homology"/>
<keyword evidence="2" id="KW-0808">Transferase</keyword>
<reference evidence="5" key="1">
    <citation type="journal article" date="2023" name="Plant J.">
        <title>Genome sequences and population genomics provide insights into the demographic history, inbreeding, and mutation load of two 'living fossil' tree species of Dipteronia.</title>
        <authorList>
            <person name="Feng Y."/>
            <person name="Comes H.P."/>
            <person name="Chen J."/>
            <person name="Zhu S."/>
            <person name="Lu R."/>
            <person name="Zhang X."/>
            <person name="Li P."/>
            <person name="Qiu J."/>
            <person name="Olsen K.M."/>
            <person name="Qiu Y."/>
        </authorList>
    </citation>
    <scope>NUCLEOTIDE SEQUENCE</scope>
    <source>
        <strain evidence="5">NBL</strain>
    </source>
</reference>
<dbReference type="InterPro" id="IPR053318">
    <property type="entry name" value="GT64"/>
</dbReference>
<dbReference type="AlphaFoldDB" id="A0AAE0B5V3"/>
<evidence type="ECO:0000256" key="1">
    <source>
        <dbReference type="ARBA" id="ARBA00008700"/>
    </source>
</evidence>
<sequence>MLLVHFIYDDLPQLSPQHCIPLLQSIAAAYPASPIVFSVLVLWGNPSTSTEILSQLSRNLSLSSLGTVSISLVRQSTGSINAQFIPRSSIQIHTVLIYDDDVEIDRESFEFAFRVWQSNSDRLIGTFVRSHDVDDAAEVVEVVTVDNGSRFQESTS</sequence>
<evidence type="ECO:0000313" key="5">
    <source>
        <dbReference type="EMBL" id="KAK3229684.1"/>
    </source>
</evidence>
<comment type="similarity">
    <text evidence="1">Belongs to the glycosyltransferase 64 family.</text>
</comment>
<evidence type="ECO:0000259" key="4">
    <source>
        <dbReference type="Pfam" id="PF09258"/>
    </source>
</evidence>
<feature type="domain" description="Glycosyl transferase 64" evidence="4">
    <location>
        <begin position="21"/>
        <end position="138"/>
    </location>
</feature>
<keyword evidence="3" id="KW-1015">Disulfide bond</keyword>
<protein>
    <recommendedName>
        <fullName evidence="4">Glycosyl transferase 64 domain-containing protein</fullName>
    </recommendedName>
</protein>
<gene>
    <name evidence="5" type="ORF">Dsin_001565</name>
</gene>
<dbReference type="GO" id="GO:0016757">
    <property type="term" value="F:glycosyltransferase activity"/>
    <property type="evidence" value="ECO:0007669"/>
    <property type="project" value="InterPro"/>
</dbReference>
<evidence type="ECO:0000256" key="3">
    <source>
        <dbReference type="ARBA" id="ARBA00023157"/>
    </source>
</evidence>
<organism evidence="5 6">
    <name type="scientific">Dipteronia sinensis</name>
    <dbReference type="NCBI Taxonomy" id="43782"/>
    <lineage>
        <taxon>Eukaryota</taxon>
        <taxon>Viridiplantae</taxon>
        <taxon>Streptophyta</taxon>
        <taxon>Embryophyta</taxon>
        <taxon>Tracheophyta</taxon>
        <taxon>Spermatophyta</taxon>
        <taxon>Magnoliopsida</taxon>
        <taxon>eudicotyledons</taxon>
        <taxon>Gunneridae</taxon>
        <taxon>Pentapetalae</taxon>
        <taxon>rosids</taxon>
        <taxon>malvids</taxon>
        <taxon>Sapindales</taxon>
        <taxon>Sapindaceae</taxon>
        <taxon>Hippocastanoideae</taxon>
        <taxon>Acereae</taxon>
        <taxon>Dipteronia</taxon>
    </lineage>
</organism>
<dbReference type="Gene3D" id="3.90.550.10">
    <property type="entry name" value="Spore Coat Polysaccharide Biosynthesis Protein SpsA, Chain A"/>
    <property type="match status" value="1"/>
</dbReference>
<comment type="caution">
    <text evidence="5">The sequence shown here is derived from an EMBL/GenBank/DDBJ whole genome shotgun (WGS) entry which is preliminary data.</text>
</comment>
<evidence type="ECO:0000256" key="2">
    <source>
        <dbReference type="ARBA" id="ARBA00022679"/>
    </source>
</evidence>
<dbReference type="GO" id="GO:0016020">
    <property type="term" value="C:membrane"/>
    <property type="evidence" value="ECO:0007669"/>
    <property type="project" value="InterPro"/>
</dbReference>
<dbReference type="PANTHER" id="PTHR48409">
    <property type="entry name" value="GLYCOSYLTRANSFERASE FAMILY PROTEIN 64 C3"/>
    <property type="match status" value="1"/>
</dbReference>
<accession>A0AAE0B5V3</accession>
<dbReference type="Pfam" id="PF09258">
    <property type="entry name" value="Glyco_transf_64"/>
    <property type="match status" value="1"/>
</dbReference>
<dbReference type="Proteomes" id="UP001281410">
    <property type="component" value="Unassembled WGS sequence"/>
</dbReference>